<keyword evidence="3" id="KW-1185">Reference proteome</keyword>
<dbReference type="Gene3D" id="3.30.450.20">
    <property type="entry name" value="PAS domain"/>
    <property type="match status" value="1"/>
</dbReference>
<name>A0A7M1LEJ7_9BACT</name>
<dbReference type="EMBL" id="CP063078">
    <property type="protein sequence ID" value="QOQ86870.1"/>
    <property type="molecule type" value="Genomic_DNA"/>
</dbReference>
<organism evidence="2 3">
    <name type="scientific">Campylobacter corcagiensis</name>
    <dbReference type="NCBI Taxonomy" id="1448857"/>
    <lineage>
        <taxon>Bacteria</taxon>
        <taxon>Pseudomonadati</taxon>
        <taxon>Campylobacterota</taxon>
        <taxon>Epsilonproteobacteria</taxon>
        <taxon>Campylobacterales</taxon>
        <taxon>Campylobacteraceae</taxon>
        <taxon>Campylobacter</taxon>
    </lineage>
</organism>
<dbReference type="Proteomes" id="UP000594749">
    <property type="component" value="Chromosome"/>
</dbReference>
<feature type="domain" description="PAS fold-3" evidence="1">
    <location>
        <begin position="30"/>
        <end position="105"/>
    </location>
</feature>
<dbReference type="Pfam" id="PF08447">
    <property type="entry name" value="PAS_3"/>
    <property type="match status" value="1"/>
</dbReference>
<protein>
    <submittedName>
        <fullName evidence="2">PAS domain-containing protein</fullName>
    </submittedName>
</protein>
<evidence type="ECO:0000259" key="1">
    <source>
        <dbReference type="Pfam" id="PF08447"/>
    </source>
</evidence>
<reference evidence="2 3" key="1">
    <citation type="submission" date="2020-10" db="EMBL/GenBank/DDBJ databases">
        <title>Campylobacter and Helicobacter PacBio genomes.</title>
        <authorList>
            <person name="Lane C."/>
        </authorList>
    </citation>
    <scope>NUCLEOTIDE SEQUENCE [LARGE SCALE GENOMIC DNA]</scope>
    <source>
        <strain evidence="2 3">2016D-0077</strain>
    </source>
</reference>
<evidence type="ECO:0000313" key="2">
    <source>
        <dbReference type="EMBL" id="QOQ86870.1"/>
    </source>
</evidence>
<dbReference type="NCBIfam" id="TIGR00229">
    <property type="entry name" value="sensory_box"/>
    <property type="match status" value="1"/>
</dbReference>
<dbReference type="InterPro" id="IPR035965">
    <property type="entry name" value="PAS-like_dom_sf"/>
</dbReference>
<sequence length="192" mass="22084">MTKPVPKDEEIIFDPDRFVISKTDPKGYITYANEFFCSVCLYNKDELKGVNHNIIRHPDMPKIAFKLMWDTIKSGKKFKALVKNLAKDGRYYWVFAEVEPHFDPTTGEIVSYTAYRKAPSREAIAAIEPIYKALISKEQVGGMSASLDFLNKYLADNQTTYDELIDSLTKDVKISRSGIFNFIKNLFSKKSW</sequence>
<gene>
    <name evidence="2" type="ORF">IMC76_06545</name>
</gene>
<proteinExistence type="predicted"/>
<dbReference type="InterPro" id="IPR000014">
    <property type="entry name" value="PAS"/>
</dbReference>
<dbReference type="AlphaFoldDB" id="A0A7M1LEJ7"/>
<evidence type="ECO:0000313" key="3">
    <source>
        <dbReference type="Proteomes" id="UP000594749"/>
    </source>
</evidence>
<dbReference type="RefSeq" id="WP_025803764.1">
    <property type="nucleotide sequence ID" value="NZ_CP053842.1"/>
</dbReference>
<dbReference type="CDD" id="cd00130">
    <property type="entry name" value="PAS"/>
    <property type="match status" value="1"/>
</dbReference>
<dbReference type="OrthoDB" id="9806477at2"/>
<dbReference type="SUPFAM" id="SSF55785">
    <property type="entry name" value="PYP-like sensor domain (PAS domain)"/>
    <property type="match status" value="1"/>
</dbReference>
<accession>A0A7M1LEJ7</accession>
<dbReference type="InterPro" id="IPR013655">
    <property type="entry name" value="PAS_fold_3"/>
</dbReference>